<accession>K1YYH1</accession>
<gene>
    <name evidence="1" type="ORF">ACD_78C00042G0006</name>
</gene>
<dbReference type="AlphaFoldDB" id="K1YYH1"/>
<organism evidence="1">
    <name type="scientific">uncultured bacterium</name>
    <name type="common">gcode 4</name>
    <dbReference type="NCBI Taxonomy" id="1234023"/>
    <lineage>
        <taxon>Bacteria</taxon>
        <taxon>environmental samples</taxon>
    </lineage>
</organism>
<reference evidence="1" key="1">
    <citation type="journal article" date="2012" name="Science">
        <title>Fermentation, hydrogen, and sulfur metabolism in multiple uncultivated bacterial phyla.</title>
        <authorList>
            <person name="Wrighton K.C."/>
            <person name="Thomas B.C."/>
            <person name="Sharon I."/>
            <person name="Miller C.S."/>
            <person name="Castelle C.J."/>
            <person name="VerBerkmoes N.C."/>
            <person name="Wilkins M.J."/>
            <person name="Hettich R.L."/>
            <person name="Lipton M.S."/>
            <person name="Williams K.H."/>
            <person name="Long P.E."/>
            <person name="Banfield J.F."/>
        </authorList>
    </citation>
    <scope>NUCLEOTIDE SEQUENCE [LARGE SCALE GENOMIC DNA]</scope>
</reference>
<dbReference type="EMBL" id="AMFJ01034042">
    <property type="protein sequence ID" value="EKD30484.1"/>
    <property type="molecule type" value="Genomic_DNA"/>
</dbReference>
<name>K1YYH1_9BACT</name>
<protein>
    <submittedName>
        <fullName evidence="1">Addiction module antitoxin</fullName>
    </submittedName>
</protein>
<comment type="caution">
    <text evidence="1">The sequence shown here is derived from an EMBL/GenBank/DDBJ whole genome shotgun (WGS) entry which is preliminary data.</text>
</comment>
<sequence length="105" mass="12285">MKFIETKHLLGQIHSLNERFPKIDHDWQDFEETFSVQLWISLWEGVYKFRCKNSSIPTGKSGGFRIIVKVFENKVLPLMIYSKTDISNVSKVQIITALKKVLEEL</sequence>
<proteinExistence type="predicted"/>
<evidence type="ECO:0000313" key="1">
    <source>
        <dbReference type="EMBL" id="EKD30484.1"/>
    </source>
</evidence>